<comment type="caution">
    <text evidence="1">The sequence shown here is derived from an EMBL/GenBank/DDBJ whole genome shotgun (WGS) entry which is preliminary data.</text>
</comment>
<dbReference type="AlphaFoldDB" id="A0A9D2DU90"/>
<evidence type="ECO:0000313" key="1">
    <source>
        <dbReference type="EMBL" id="HIZ23337.1"/>
    </source>
</evidence>
<dbReference type="EMBL" id="DXBU01000148">
    <property type="protein sequence ID" value="HIZ23337.1"/>
    <property type="molecule type" value="Genomic_DNA"/>
</dbReference>
<name>A0A9D2DU90_9FIRM</name>
<proteinExistence type="predicted"/>
<gene>
    <name evidence="1" type="ORF">IAA21_11165</name>
</gene>
<reference evidence="1" key="2">
    <citation type="submission" date="2021-04" db="EMBL/GenBank/DDBJ databases">
        <authorList>
            <person name="Gilroy R."/>
        </authorList>
    </citation>
    <scope>NUCLEOTIDE SEQUENCE</scope>
    <source>
        <strain evidence="1">14324</strain>
    </source>
</reference>
<dbReference type="Proteomes" id="UP000824041">
    <property type="component" value="Unassembled WGS sequence"/>
</dbReference>
<sequence>MAVKYNELICKYYIAFGTCSESREAHYQGHCGKCGKYVPRPGTRHIRRKAAGCDNTAYTKKE</sequence>
<accession>A0A9D2DU90</accession>
<protein>
    <submittedName>
        <fullName evidence="1">Uncharacterized protein</fullName>
    </submittedName>
</protein>
<evidence type="ECO:0000313" key="2">
    <source>
        <dbReference type="Proteomes" id="UP000824041"/>
    </source>
</evidence>
<organism evidence="1 2">
    <name type="scientific">Candidatus Blautia faecigallinarum</name>
    <dbReference type="NCBI Taxonomy" id="2838488"/>
    <lineage>
        <taxon>Bacteria</taxon>
        <taxon>Bacillati</taxon>
        <taxon>Bacillota</taxon>
        <taxon>Clostridia</taxon>
        <taxon>Lachnospirales</taxon>
        <taxon>Lachnospiraceae</taxon>
        <taxon>Blautia</taxon>
    </lineage>
</organism>
<reference evidence="1" key="1">
    <citation type="journal article" date="2021" name="PeerJ">
        <title>Extensive microbial diversity within the chicken gut microbiome revealed by metagenomics and culture.</title>
        <authorList>
            <person name="Gilroy R."/>
            <person name="Ravi A."/>
            <person name="Getino M."/>
            <person name="Pursley I."/>
            <person name="Horton D.L."/>
            <person name="Alikhan N.F."/>
            <person name="Baker D."/>
            <person name="Gharbi K."/>
            <person name="Hall N."/>
            <person name="Watson M."/>
            <person name="Adriaenssens E.M."/>
            <person name="Foster-Nyarko E."/>
            <person name="Jarju S."/>
            <person name="Secka A."/>
            <person name="Antonio M."/>
            <person name="Oren A."/>
            <person name="Chaudhuri R.R."/>
            <person name="La Ragione R."/>
            <person name="Hildebrand F."/>
            <person name="Pallen M.J."/>
        </authorList>
    </citation>
    <scope>NUCLEOTIDE SEQUENCE</scope>
    <source>
        <strain evidence="1">14324</strain>
    </source>
</reference>